<dbReference type="Proteomes" id="UP000032874">
    <property type="component" value="Unassembled WGS sequence"/>
</dbReference>
<reference evidence="1 2" key="1">
    <citation type="submission" date="2014-08" db="EMBL/GenBank/DDBJ databases">
        <title>Genome sequences of NCPPB Pectobacterium isolates.</title>
        <authorList>
            <person name="Glover R.H."/>
            <person name="Sapp M."/>
            <person name="Elphinstone J."/>
        </authorList>
    </citation>
    <scope>NUCLEOTIDE SEQUENCE [LARGE SCALE GENOMIC DNA]</scope>
    <source>
        <strain evidence="1 2">NCPPB 2795</strain>
    </source>
</reference>
<evidence type="ECO:0000313" key="1">
    <source>
        <dbReference type="EMBL" id="KFX07265.1"/>
    </source>
</evidence>
<evidence type="ECO:0008006" key="3">
    <source>
        <dbReference type="Google" id="ProtNLM"/>
    </source>
</evidence>
<accession>A0A093RWP6</accession>
<name>A0A093RWP6_9GAMM</name>
<dbReference type="STRING" id="55207.KP22_04025"/>
<dbReference type="EMBL" id="JQHM01000001">
    <property type="protein sequence ID" value="KFX07265.1"/>
    <property type="molecule type" value="Genomic_DNA"/>
</dbReference>
<gene>
    <name evidence="1" type="ORF">KP22_04025</name>
</gene>
<dbReference type="eggNOG" id="ENOG502Z9QF">
    <property type="taxonomic scope" value="Bacteria"/>
</dbReference>
<organism evidence="1 2">
    <name type="scientific">Pectobacterium betavasculorum</name>
    <dbReference type="NCBI Taxonomy" id="55207"/>
    <lineage>
        <taxon>Bacteria</taxon>
        <taxon>Pseudomonadati</taxon>
        <taxon>Pseudomonadota</taxon>
        <taxon>Gammaproteobacteria</taxon>
        <taxon>Enterobacterales</taxon>
        <taxon>Pectobacteriaceae</taxon>
        <taxon>Pectobacterium</taxon>
    </lineage>
</organism>
<protein>
    <recommendedName>
        <fullName evidence="3">DUF1367 family protein</fullName>
    </recommendedName>
</protein>
<dbReference type="Pfam" id="PF07105">
    <property type="entry name" value="DUF1367"/>
    <property type="match status" value="1"/>
</dbReference>
<dbReference type="AlphaFoldDB" id="A0A093RWP6"/>
<dbReference type="RefSeq" id="WP_039322536.1">
    <property type="nucleotide sequence ID" value="NZ_JQHM01000001.1"/>
</dbReference>
<comment type="caution">
    <text evidence="1">The sequence shown here is derived from an EMBL/GenBank/DDBJ whole genome shotgun (WGS) entry which is preliminary data.</text>
</comment>
<proteinExistence type="predicted"/>
<sequence length="215" mass="24557">MTTATRSKSPKKHKTEALGVLLPGGGIKYCTDHDRDVMKGVPIGTPISLTPIGDRRNIKHHRKFWALLDLGFSYWEPAWSFVSDREKWIAHEVSKEVAQEAGDPSLYDNVTRIIAERVLERLTAQLKRRFDPEAVKTKDAYLNHVMVKAGFYDLAPNPDGGTLKQRWSIAFVNMGQEKFDKVYRGVFGVIWNETLSQYFADEAEMENAVHQLMNF</sequence>
<evidence type="ECO:0000313" key="2">
    <source>
        <dbReference type="Proteomes" id="UP000032874"/>
    </source>
</evidence>
<dbReference type="InterPro" id="IPR009797">
    <property type="entry name" value="DUF1367"/>
</dbReference>